<feature type="transmembrane region" description="Helical" evidence="5">
    <location>
        <begin position="52"/>
        <end position="70"/>
    </location>
</feature>
<protein>
    <submittedName>
        <fullName evidence="6">Uncharacterized protein</fullName>
    </submittedName>
</protein>
<dbReference type="Proteomes" id="UP001445076">
    <property type="component" value="Unassembled WGS sequence"/>
</dbReference>
<feature type="non-terminal residue" evidence="6">
    <location>
        <position position="1"/>
    </location>
</feature>
<feature type="transmembrane region" description="Helical" evidence="5">
    <location>
        <begin position="77"/>
        <end position="96"/>
    </location>
</feature>
<keyword evidence="3 5" id="KW-1133">Transmembrane helix</keyword>
<dbReference type="Gene3D" id="1.20.1250.20">
    <property type="entry name" value="MFS general substrate transporter like domains"/>
    <property type="match status" value="1"/>
</dbReference>
<dbReference type="AlphaFoldDB" id="A0AAW0X5T0"/>
<keyword evidence="4 5" id="KW-0472">Membrane</keyword>
<dbReference type="InterPro" id="IPR036259">
    <property type="entry name" value="MFS_trans_sf"/>
</dbReference>
<comment type="caution">
    <text evidence="6">The sequence shown here is derived from an EMBL/GenBank/DDBJ whole genome shotgun (WGS) entry which is preliminary data.</text>
</comment>
<reference evidence="6 7" key="1">
    <citation type="journal article" date="2024" name="BMC Genomics">
        <title>Genome assembly of redclaw crayfish (Cherax quadricarinatus) provides insights into its immune adaptation and hypoxia tolerance.</title>
        <authorList>
            <person name="Liu Z."/>
            <person name="Zheng J."/>
            <person name="Li H."/>
            <person name="Fang K."/>
            <person name="Wang S."/>
            <person name="He J."/>
            <person name="Zhou D."/>
            <person name="Weng S."/>
            <person name="Chi M."/>
            <person name="Gu Z."/>
            <person name="He J."/>
            <person name="Li F."/>
            <person name="Wang M."/>
        </authorList>
    </citation>
    <scope>NUCLEOTIDE SEQUENCE [LARGE SCALE GENOMIC DNA]</scope>
    <source>
        <strain evidence="6">ZL_2023a</strain>
    </source>
</reference>
<dbReference type="PANTHER" id="PTHR24064">
    <property type="entry name" value="SOLUTE CARRIER FAMILY 22 MEMBER"/>
    <property type="match status" value="1"/>
</dbReference>
<dbReference type="EMBL" id="JARKIK010000046">
    <property type="protein sequence ID" value="KAK8735699.1"/>
    <property type="molecule type" value="Genomic_DNA"/>
</dbReference>
<feature type="transmembrane region" description="Helical" evidence="5">
    <location>
        <begin position="12"/>
        <end position="32"/>
    </location>
</feature>
<evidence type="ECO:0000313" key="7">
    <source>
        <dbReference type="Proteomes" id="UP001445076"/>
    </source>
</evidence>
<evidence type="ECO:0000256" key="1">
    <source>
        <dbReference type="ARBA" id="ARBA00004141"/>
    </source>
</evidence>
<evidence type="ECO:0000313" key="6">
    <source>
        <dbReference type="EMBL" id="KAK8735699.1"/>
    </source>
</evidence>
<evidence type="ECO:0000256" key="4">
    <source>
        <dbReference type="ARBA" id="ARBA00023136"/>
    </source>
</evidence>
<accession>A0AAW0X5T0</accession>
<evidence type="ECO:0000256" key="5">
    <source>
        <dbReference type="SAM" id="Phobius"/>
    </source>
</evidence>
<comment type="subcellular location">
    <subcellularLocation>
        <location evidence="1">Membrane</location>
        <topology evidence="1">Multi-pass membrane protein</topology>
    </subcellularLocation>
</comment>
<evidence type="ECO:0000256" key="2">
    <source>
        <dbReference type="ARBA" id="ARBA00022692"/>
    </source>
</evidence>
<dbReference type="GO" id="GO:0016020">
    <property type="term" value="C:membrane"/>
    <property type="evidence" value="ECO:0007669"/>
    <property type="project" value="UniProtKB-SubCell"/>
</dbReference>
<sequence>GILYALVPAESEWLVLAAALVGRATITGAYYISLQYCPEVFPTVVRGQGVALAETLGGVAIFLSPSIVYLGEWQRKAPLLVFAGLSGMGGVATLLLPETGGVVLPQTLQQAELFFRQAHPPCCRFVNMRSESTKMDSEADDDL</sequence>
<proteinExistence type="predicted"/>
<organism evidence="6 7">
    <name type="scientific">Cherax quadricarinatus</name>
    <name type="common">Australian red claw crayfish</name>
    <dbReference type="NCBI Taxonomy" id="27406"/>
    <lineage>
        <taxon>Eukaryota</taxon>
        <taxon>Metazoa</taxon>
        <taxon>Ecdysozoa</taxon>
        <taxon>Arthropoda</taxon>
        <taxon>Crustacea</taxon>
        <taxon>Multicrustacea</taxon>
        <taxon>Malacostraca</taxon>
        <taxon>Eumalacostraca</taxon>
        <taxon>Eucarida</taxon>
        <taxon>Decapoda</taxon>
        <taxon>Pleocyemata</taxon>
        <taxon>Astacidea</taxon>
        <taxon>Parastacoidea</taxon>
        <taxon>Parastacidae</taxon>
        <taxon>Cherax</taxon>
    </lineage>
</organism>
<keyword evidence="2 5" id="KW-0812">Transmembrane</keyword>
<dbReference type="SUPFAM" id="SSF103473">
    <property type="entry name" value="MFS general substrate transporter"/>
    <property type="match status" value="1"/>
</dbReference>
<keyword evidence="7" id="KW-1185">Reference proteome</keyword>
<gene>
    <name evidence="6" type="ORF">OTU49_005274</name>
</gene>
<evidence type="ECO:0000256" key="3">
    <source>
        <dbReference type="ARBA" id="ARBA00022989"/>
    </source>
</evidence>
<name>A0AAW0X5T0_CHEQU</name>